<evidence type="ECO:0000313" key="2">
    <source>
        <dbReference type="Proteomes" id="UP001162164"/>
    </source>
</evidence>
<evidence type="ECO:0000313" key="1">
    <source>
        <dbReference type="EMBL" id="KAJ8965527.1"/>
    </source>
</evidence>
<name>A0ABQ9ITT2_9CUCU</name>
<comment type="caution">
    <text evidence="1">The sequence shown here is derived from an EMBL/GenBank/DDBJ whole genome shotgun (WGS) entry which is preliminary data.</text>
</comment>
<accession>A0ABQ9ITT2</accession>
<protein>
    <submittedName>
        <fullName evidence="1">Uncharacterized protein</fullName>
    </submittedName>
</protein>
<keyword evidence="2" id="KW-1185">Reference proteome</keyword>
<reference evidence="1" key="1">
    <citation type="journal article" date="2023" name="Insect Mol. Biol.">
        <title>Genome sequencing provides insights into the evolution of gene families encoding plant cell wall-degrading enzymes in longhorned beetles.</title>
        <authorList>
            <person name="Shin N.R."/>
            <person name="Okamura Y."/>
            <person name="Kirsch R."/>
            <person name="Pauchet Y."/>
        </authorList>
    </citation>
    <scope>NUCLEOTIDE SEQUENCE</scope>
    <source>
        <strain evidence="1">MMC_N1</strain>
    </source>
</reference>
<proteinExistence type="predicted"/>
<dbReference type="Proteomes" id="UP001162164">
    <property type="component" value="Unassembled WGS sequence"/>
</dbReference>
<organism evidence="1 2">
    <name type="scientific">Molorchus minor</name>
    <dbReference type="NCBI Taxonomy" id="1323400"/>
    <lineage>
        <taxon>Eukaryota</taxon>
        <taxon>Metazoa</taxon>
        <taxon>Ecdysozoa</taxon>
        <taxon>Arthropoda</taxon>
        <taxon>Hexapoda</taxon>
        <taxon>Insecta</taxon>
        <taxon>Pterygota</taxon>
        <taxon>Neoptera</taxon>
        <taxon>Endopterygota</taxon>
        <taxon>Coleoptera</taxon>
        <taxon>Polyphaga</taxon>
        <taxon>Cucujiformia</taxon>
        <taxon>Chrysomeloidea</taxon>
        <taxon>Cerambycidae</taxon>
        <taxon>Lamiinae</taxon>
        <taxon>Monochamini</taxon>
        <taxon>Molorchus</taxon>
    </lineage>
</organism>
<gene>
    <name evidence="1" type="ORF">NQ317_012665</name>
</gene>
<sequence>MVSCSSCSLSHVAQKSGYNIPSFLNGGMPPCEAGRRQRKKKRRLDVELFIKDNINSELVKVKDMLSKLTLCCKSYSSCNSILFNEHIMMAIIHEGVVYDASRRRVSLALCLLHSVDGRLQN</sequence>
<dbReference type="EMBL" id="JAPWTJ010002593">
    <property type="protein sequence ID" value="KAJ8965527.1"/>
    <property type="molecule type" value="Genomic_DNA"/>
</dbReference>